<evidence type="ECO:0000256" key="4">
    <source>
        <dbReference type="ARBA" id="ARBA00022759"/>
    </source>
</evidence>
<keyword evidence="4" id="KW-0255">Endonuclease</keyword>
<evidence type="ECO:0000256" key="6">
    <source>
        <dbReference type="ARBA" id="ARBA00022918"/>
    </source>
</evidence>
<dbReference type="PANTHER" id="PTHR34072:SF42">
    <property type="entry name" value="INTEGRASE CATALYTIC DOMAIN-CONTAINING PROTEIN"/>
    <property type="match status" value="1"/>
</dbReference>
<dbReference type="GO" id="GO:0004519">
    <property type="term" value="F:endonuclease activity"/>
    <property type="evidence" value="ECO:0007669"/>
    <property type="project" value="UniProtKB-KW"/>
</dbReference>
<protein>
    <recommendedName>
        <fullName evidence="7">Reverse transcriptase RNase H-like domain-containing protein</fullName>
    </recommendedName>
</protein>
<keyword evidence="3" id="KW-0540">Nuclease</keyword>
<dbReference type="GO" id="GO:0003964">
    <property type="term" value="F:RNA-directed DNA polymerase activity"/>
    <property type="evidence" value="ECO:0007669"/>
    <property type="project" value="UniProtKB-KW"/>
</dbReference>
<keyword evidence="1" id="KW-0808">Transferase</keyword>
<evidence type="ECO:0000256" key="2">
    <source>
        <dbReference type="ARBA" id="ARBA00022695"/>
    </source>
</evidence>
<evidence type="ECO:0000256" key="1">
    <source>
        <dbReference type="ARBA" id="ARBA00022679"/>
    </source>
</evidence>
<proteinExistence type="predicted"/>
<dbReference type="InterPro" id="IPR041373">
    <property type="entry name" value="RT_RNaseH"/>
</dbReference>
<dbReference type="Pfam" id="PF17917">
    <property type="entry name" value="RT_RNaseH"/>
    <property type="match status" value="1"/>
</dbReference>
<name>A0AAE0QRR2_9TELE</name>
<dbReference type="SUPFAM" id="SSF56672">
    <property type="entry name" value="DNA/RNA polymerases"/>
    <property type="match status" value="1"/>
</dbReference>
<organism evidence="8 9">
    <name type="scientific">Hemibagrus guttatus</name>
    <dbReference type="NCBI Taxonomy" id="175788"/>
    <lineage>
        <taxon>Eukaryota</taxon>
        <taxon>Metazoa</taxon>
        <taxon>Chordata</taxon>
        <taxon>Craniata</taxon>
        <taxon>Vertebrata</taxon>
        <taxon>Euteleostomi</taxon>
        <taxon>Actinopterygii</taxon>
        <taxon>Neopterygii</taxon>
        <taxon>Teleostei</taxon>
        <taxon>Ostariophysi</taxon>
        <taxon>Siluriformes</taxon>
        <taxon>Bagridae</taxon>
        <taxon>Hemibagrus</taxon>
    </lineage>
</organism>
<sequence>MEQVQAAFMQLKRSFTMALILRHRDPRLPFIVEVHASSCGIGAVLSQCYGSPGKVYPCAFFSQKLTLAEANYDVGNWELLYIKAALEEWCHWLEGARHLFLVMMDHRNLEYVCNTKRLNPRQAWWVLFFTQFQFSVTYRPGSKNGKADALLR</sequence>
<dbReference type="AlphaFoldDB" id="A0AAE0QRR2"/>
<evidence type="ECO:0000259" key="7">
    <source>
        <dbReference type="Pfam" id="PF17917"/>
    </source>
</evidence>
<evidence type="ECO:0000256" key="3">
    <source>
        <dbReference type="ARBA" id="ARBA00022722"/>
    </source>
</evidence>
<keyword evidence="6" id="KW-0695">RNA-directed DNA polymerase</keyword>
<evidence type="ECO:0000313" key="9">
    <source>
        <dbReference type="Proteomes" id="UP001274896"/>
    </source>
</evidence>
<dbReference type="CDD" id="cd09274">
    <property type="entry name" value="RNase_HI_RT_Ty3"/>
    <property type="match status" value="1"/>
</dbReference>
<accession>A0AAE0QRR2</accession>
<keyword evidence="2" id="KW-0548">Nucleotidyltransferase</keyword>
<feature type="domain" description="Reverse transcriptase RNase H-like" evidence="7">
    <location>
        <begin position="25"/>
        <end position="132"/>
    </location>
</feature>
<keyword evidence="9" id="KW-1185">Reference proteome</keyword>
<dbReference type="GO" id="GO:0016787">
    <property type="term" value="F:hydrolase activity"/>
    <property type="evidence" value="ECO:0007669"/>
    <property type="project" value="UniProtKB-KW"/>
</dbReference>
<evidence type="ECO:0000313" key="8">
    <source>
        <dbReference type="EMBL" id="KAK3529301.1"/>
    </source>
</evidence>
<dbReference type="PANTHER" id="PTHR34072">
    <property type="entry name" value="ENZYMATIC POLYPROTEIN-RELATED"/>
    <property type="match status" value="1"/>
</dbReference>
<dbReference type="Proteomes" id="UP001274896">
    <property type="component" value="Unassembled WGS sequence"/>
</dbReference>
<dbReference type="InterPro" id="IPR043502">
    <property type="entry name" value="DNA/RNA_pol_sf"/>
</dbReference>
<keyword evidence="5" id="KW-0378">Hydrolase</keyword>
<reference evidence="8" key="1">
    <citation type="submission" date="2023-06" db="EMBL/GenBank/DDBJ databases">
        <title>Male Hemibagrus guttatus genome.</title>
        <authorList>
            <person name="Bian C."/>
        </authorList>
    </citation>
    <scope>NUCLEOTIDE SEQUENCE</scope>
    <source>
        <strain evidence="8">Male_cb2023</strain>
        <tissue evidence="8">Muscle</tissue>
    </source>
</reference>
<comment type="caution">
    <text evidence="8">The sequence shown here is derived from an EMBL/GenBank/DDBJ whole genome shotgun (WGS) entry which is preliminary data.</text>
</comment>
<evidence type="ECO:0000256" key="5">
    <source>
        <dbReference type="ARBA" id="ARBA00022801"/>
    </source>
</evidence>
<dbReference type="Gene3D" id="3.10.20.370">
    <property type="match status" value="1"/>
</dbReference>
<gene>
    <name evidence="8" type="ORF">QTP70_029172</name>
</gene>
<dbReference type="EMBL" id="JAUCMX010000012">
    <property type="protein sequence ID" value="KAK3529301.1"/>
    <property type="molecule type" value="Genomic_DNA"/>
</dbReference>